<dbReference type="InterPro" id="IPR034122">
    <property type="entry name" value="Retropepsin-like_bacterial"/>
</dbReference>
<dbReference type="EMBL" id="BJVC01000003">
    <property type="protein sequence ID" value="GEL02508.1"/>
    <property type="molecule type" value="Genomic_DNA"/>
</dbReference>
<organism evidence="1 2">
    <name type="scientific">Swaminathania salitolerans</name>
    <dbReference type="NCBI Taxonomy" id="182838"/>
    <lineage>
        <taxon>Bacteria</taxon>
        <taxon>Pseudomonadati</taxon>
        <taxon>Pseudomonadota</taxon>
        <taxon>Alphaproteobacteria</taxon>
        <taxon>Acetobacterales</taxon>
        <taxon>Acetobacteraceae</taxon>
        <taxon>Swaminathania</taxon>
    </lineage>
</organism>
<dbReference type="Gene3D" id="2.40.70.10">
    <property type="entry name" value="Acid Proteases"/>
    <property type="match status" value="2"/>
</dbReference>
<sequence length="332" mass="36161">MGKSRSGNPLPHCAIRRLLTFIVALSGLGGCDATPPTPDGHCVVETIGRMPLRSLDNIPVVEARLNGKPVLFMVDTGAFSSVLYLDATRDIGLDYTGKFIDATGARGHETQQIVLVDTLDLGTGKDTGHYFALSRSSLHSTRPPLPPLVGLLGAEILLSSDLVIDMPHHEMQLLGMKRCPYITPFWGGTVHSIPITLDRDDNKIHLTFRIDGSKDIPAIFDTGASTTVVPFYLARQKLGLSRKDIAGDRKNTDVHAIGNGELTSYHHIFDAVTLGDFVINHARVSILEEDTLDYALFGANFLKSTRVWISYKGAMYVQHVSEMRAPPGAAHP</sequence>
<dbReference type="GO" id="GO:0006508">
    <property type="term" value="P:proteolysis"/>
    <property type="evidence" value="ECO:0007669"/>
    <property type="project" value="InterPro"/>
</dbReference>
<gene>
    <name evidence="1" type="ORF">SSA02_16710</name>
</gene>
<proteinExistence type="predicted"/>
<dbReference type="CDD" id="cd05483">
    <property type="entry name" value="retropepsin_like_bacteria"/>
    <property type="match status" value="1"/>
</dbReference>
<comment type="caution">
    <text evidence="1">The sequence shown here is derived from an EMBL/GenBank/DDBJ whole genome shotgun (WGS) entry which is preliminary data.</text>
</comment>
<dbReference type="InterPro" id="IPR021109">
    <property type="entry name" value="Peptidase_aspartic_dom_sf"/>
</dbReference>
<dbReference type="SUPFAM" id="SSF50630">
    <property type="entry name" value="Acid proteases"/>
    <property type="match status" value="2"/>
</dbReference>
<dbReference type="PROSITE" id="PS51257">
    <property type="entry name" value="PROKAR_LIPOPROTEIN"/>
    <property type="match status" value="1"/>
</dbReference>
<reference evidence="1 2" key="1">
    <citation type="submission" date="2019-07" db="EMBL/GenBank/DDBJ databases">
        <title>Whole genome shotgun sequence of Swaminathania salitolerans NBRC 104436.</title>
        <authorList>
            <person name="Hosoyama A."/>
            <person name="Uohara A."/>
            <person name="Ohji S."/>
            <person name="Ichikawa N."/>
        </authorList>
    </citation>
    <scope>NUCLEOTIDE SEQUENCE [LARGE SCALE GENOMIC DNA]</scope>
    <source>
        <strain evidence="1 2">NBRC 104436</strain>
    </source>
</reference>
<dbReference type="GO" id="GO:0004190">
    <property type="term" value="F:aspartic-type endopeptidase activity"/>
    <property type="evidence" value="ECO:0007669"/>
    <property type="project" value="InterPro"/>
</dbReference>
<dbReference type="InterPro" id="IPR001969">
    <property type="entry name" value="Aspartic_peptidase_AS"/>
</dbReference>
<dbReference type="Pfam" id="PF13650">
    <property type="entry name" value="Asp_protease_2"/>
    <property type="match status" value="1"/>
</dbReference>
<dbReference type="PROSITE" id="PS00141">
    <property type="entry name" value="ASP_PROTEASE"/>
    <property type="match status" value="1"/>
</dbReference>
<evidence type="ECO:0008006" key="3">
    <source>
        <dbReference type="Google" id="ProtNLM"/>
    </source>
</evidence>
<evidence type="ECO:0000313" key="1">
    <source>
        <dbReference type="EMBL" id="GEL02508.1"/>
    </source>
</evidence>
<name>A0A511BWX4_9PROT</name>
<dbReference type="AlphaFoldDB" id="A0A511BWX4"/>
<protein>
    <recommendedName>
        <fullName evidence="3">Peptidase A2 domain-containing protein</fullName>
    </recommendedName>
</protein>
<evidence type="ECO:0000313" key="2">
    <source>
        <dbReference type="Proteomes" id="UP000321405"/>
    </source>
</evidence>
<dbReference type="Pfam" id="PF13975">
    <property type="entry name" value="gag-asp_proteas"/>
    <property type="match status" value="1"/>
</dbReference>
<dbReference type="Proteomes" id="UP000321405">
    <property type="component" value="Unassembled WGS sequence"/>
</dbReference>
<accession>A0A511BWX4</accession>
<keyword evidence="2" id="KW-1185">Reference proteome</keyword>